<dbReference type="Ensembl" id="ENSMPUT00000007846.1">
    <property type="protein sequence ID" value="ENSMPUP00000007722.1"/>
    <property type="gene ID" value="ENSMPUG00000007779.1"/>
</dbReference>
<proteinExistence type="inferred from homology"/>
<feature type="region of interest" description="Disordered" evidence="5">
    <location>
        <begin position="47"/>
        <end position="68"/>
    </location>
</feature>
<protein>
    <submittedName>
        <fullName evidence="6">Uncharacterized protein</fullName>
    </submittedName>
</protein>
<sequence length="68" mass="7313">MTGLPCWFPSSDLQNTAAGSFASAFAALVLCPTELIKCRLQTMYEMESSGKIARSHKTLSPTSQRGTS</sequence>
<dbReference type="STRING" id="9669.ENSMPUP00000007722"/>
<dbReference type="InParanoid" id="M3Y8R5"/>
<evidence type="ECO:0000256" key="2">
    <source>
        <dbReference type="ARBA" id="ARBA00006375"/>
    </source>
</evidence>
<dbReference type="AlphaFoldDB" id="M3Y8R5"/>
<evidence type="ECO:0000313" key="6">
    <source>
        <dbReference type="Ensembl" id="ENSMPUP00000007722.1"/>
    </source>
</evidence>
<keyword evidence="4" id="KW-0472">Membrane</keyword>
<evidence type="ECO:0000256" key="3">
    <source>
        <dbReference type="ARBA" id="ARBA00022692"/>
    </source>
</evidence>
<comment type="similarity">
    <text evidence="2">Belongs to the mitochondrial carrier (TC 2.A.29) family.</text>
</comment>
<comment type="subcellular location">
    <subcellularLocation>
        <location evidence="1">Membrane</location>
        <topology evidence="1">Multi-pass membrane protein</topology>
    </subcellularLocation>
</comment>
<dbReference type="Gene3D" id="1.50.40.10">
    <property type="entry name" value="Mitochondrial carrier domain"/>
    <property type="match status" value="1"/>
</dbReference>
<evidence type="ECO:0000256" key="1">
    <source>
        <dbReference type="ARBA" id="ARBA00004141"/>
    </source>
</evidence>
<dbReference type="eggNOG" id="KOG0763">
    <property type="taxonomic scope" value="Eukaryota"/>
</dbReference>
<organism evidence="6">
    <name type="scientific">Mustela putorius furo</name>
    <name type="common">European domestic ferret</name>
    <name type="synonym">Mustela furo</name>
    <dbReference type="NCBI Taxonomy" id="9669"/>
    <lineage>
        <taxon>Eukaryota</taxon>
        <taxon>Metazoa</taxon>
        <taxon>Chordata</taxon>
        <taxon>Craniata</taxon>
        <taxon>Vertebrata</taxon>
        <taxon>Euteleostomi</taxon>
        <taxon>Mammalia</taxon>
        <taxon>Eutheria</taxon>
        <taxon>Laurasiatheria</taxon>
        <taxon>Carnivora</taxon>
        <taxon>Caniformia</taxon>
        <taxon>Musteloidea</taxon>
        <taxon>Mustelidae</taxon>
        <taxon>Mustelinae</taxon>
        <taxon>Mustela</taxon>
    </lineage>
</organism>
<dbReference type="InterPro" id="IPR018108">
    <property type="entry name" value="MCP_transmembrane"/>
</dbReference>
<dbReference type="OMA" id="IARSHKT"/>
<feature type="compositionally biased region" description="Polar residues" evidence="5">
    <location>
        <begin position="58"/>
        <end position="68"/>
    </location>
</feature>
<dbReference type="GO" id="GO:0016020">
    <property type="term" value="C:membrane"/>
    <property type="evidence" value="ECO:0007669"/>
    <property type="project" value="UniProtKB-SubCell"/>
</dbReference>
<dbReference type="InterPro" id="IPR023395">
    <property type="entry name" value="MCP_dom_sf"/>
</dbReference>
<dbReference type="EMBL" id="AEYP01109884">
    <property type="status" value="NOT_ANNOTATED_CDS"/>
    <property type="molecule type" value="Genomic_DNA"/>
</dbReference>
<dbReference type="SUPFAM" id="SSF103506">
    <property type="entry name" value="Mitochondrial carrier"/>
    <property type="match status" value="1"/>
</dbReference>
<evidence type="ECO:0000256" key="5">
    <source>
        <dbReference type="SAM" id="MobiDB-lite"/>
    </source>
</evidence>
<dbReference type="Pfam" id="PF00153">
    <property type="entry name" value="Mito_carr"/>
    <property type="match status" value="1"/>
</dbReference>
<evidence type="ECO:0000256" key="4">
    <source>
        <dbReference type="ARBA" id="ARBA00023136"/>
    </source>
</evidence>
<accession>M3Y8R5</accession>
<reference evidence="6" key="1">
    <citation type="submission" date="2024-06" db="UniProtKB">
        <authorList>
            <consortium name="Ensembl"/>
        </authorList>
    </citation>
    <scope>IDENTIFICATION</scope>
</reference>
<dbReference type="HOGENOM" id="CLU_2966853_0_0_1"/>
<keyword evidence="3" id="KW-0812">Transmembrane</keyword>
<name>M3Y8R5_MUSPF</name>